<dbReference type="InterPro" id="IPR011333">
    <property type="entry name" value="SKP1/BTB/POZ_sf"/>
</dbReference>
<feature type="region of interest" description="Disordered" evidence="1">
    <location>
        <begin position="17"/>
        <end position="86"/>
    </location>
</feature>
<dbReference type="EMBL" id="MCGT01000004">
    <property type="protein sequence ID" value="ORX60453.1"/>
    <property type="molecule type" value="Genomic_DNA"/>
</dbReference>
<protein>
    <recommendedName>
        <fullName evidence="2">BTB domain-containing protein</fullName>
    </recommendedName>
</protein>
<accession>A0A1X2GSL5</accession>
<feature type="domain" description="BTB" evidence="2">
    <location>
        <begin position="116"/>
        <end position="178"/>
    </location>
</feature>
<sequence>MATSNYNTMSPSFTHGSPYYHHHPSPSMPQQQLPPPHTQPMPMTLPMMAMPPNPPHPPSHTPNANSPAMPHHLPANSPHQSNPPTSPAMHATFMDVSYQTYCNYLYHVGFLQGNFSDITLSIPSIGKQFALHSLIMSRSPTLYRQLLAQTPSQEPMVMTLEHKGIGEEAFQVVLTHLYRPLTHPELLYLVTERASLALEMMRLSDEWELPLKDMLLHTLLSHGQSEASAREWARLLAPHLENQTRDAKPLLSWLRPLDDQLVQFLIRGLPAKLEAFSTSVRMSGGLLIGKHQANGYMASKTPALRGINDLANVYATLPWIYLKHCLEHPDLPVQDTIQRYWLAGKVLDRRVQLFGPQPPLMRILQFHDTDKNNEDADIMSLTLACASRQRQAGKWDPSLYDPVLEDDDDYEYVTDDE</sequence>
<dbReference type="OrthoDB" id="6359943at2759"/>
<dbReference type="InterPro" id="IPR000210">
    <property type="entry name" value="BTB/POZ_dom"/>
</dbReference>
<comment type="caution">
    <text evidence="3">The sequence shown here is derived from an EMBL/GenBank/DDBJ whole genome shotgun (WGS) entry which is preliminary data.</text>
</comment>
<evidence type="ECO:0000313" key="3">
    <source>
        <dbReference type="EMBL" id="ORX60453.1"/>
    </source>
</evidence>
<dbReference type="AlphaFoldDB" id="A0A1X2GSL5"/>
<evidence type="ECO:0000313" key="4">
    <source>
        <dbReference type="Proteomes" id="UP000242146"/>
    </source>
</evidence>
<dbReference type="PROSITE" id="PS50097">
    <property type="entry name" value="BTB"/>
    <property type="match status" value="1"/>
</dbReference>
<organism evidence="3 4">
    <name type="scientific">Hesseltinella vesiculosa</name>
    <dbReference type="NCBI Taxonomy" id="101127"/>
    <lineage>
        <taxon>Eukaryota</taxon>
        <taxon>Fungi</taxon>
        <taxon>Fungi incertae sedis</taxon>
        <taxon>Mucoromycota</taxon>
        <taxon>Mucoromycotina</taxon>
        <taxon>Mucoromycetes</taxon>
        <taxon>Mucorales</taxon>
        <taxon>Cunninghamellaceae</taxon>
        <taxon>Hesseltinella</taxon>
    </lineage>
</organism>
<proteinExistence type="predicted"/>
<name>A0A1X2GSL5_9FUNG</name>
<dbReference type="PANTHER" id="PTHR47369:SF2">
    <property type="entry name" value="BTB_POZ DOMAIN-CONTAINING PROTEIN 2"/>
    <property type="match status" value="1"/>
</dbReference>
<gene>
    <name evidence="3" type="ORF">DM01DRAFT_1404718</name>
</gene>
<dbReference type="Proteomes" id="UP000242146">
    <property type="component" value="Unassembled WGS sequence"/>
</dbReference>
<feature type="compositionally biased region" description="Pro residues" evidence="1">
    <location>
        <begin position="49"/>
        <end position="60"/>
    </location>
</feature>
<evidence type="ECO:0000259" key="2">
    <source>
        <dbReference type="PROSITE" id="PS50097"/>
    </source>
</evidence>
<reference evidence="3 4" key="1">
    <citation type="submission" date="2016-07" db="EMBL/GenBank/DDBJ databases">
        <title>Pervasive Adenine N6-methylation of Active Genes in Fungi.</title>
        <authorList>
            <consortium name="DOE Joint Genome Institute"/>
            <person name="Mondo S.J."/>
            <person name="Dannebaum R.O."/>
            <person name="Kuo R.C."/>
            <person name="Labutti K."/>
            <person name="Haridas S."/>
            <person name="Kuo A."/>
            <person name="Salamov A."/>
            <person name="Ahrendt S.R."/>
            <person name="Lipzen A."/>
            <person name="Sullivan W."/>
            <person name="Andreopoulos W.B."/>
            <person name="Clum A."/>
            <person name="Lindquist E."/>
            <person name="Daum C."/>
            <person name="Ramamoorthy G.K."/>
            <person name="Gryganskyi A."/>
            <person name="Culley D."/>
            <person name="Magnuson J.K."/>
            <person name="James T.Y."/>
            <person name="O'Malley M.A."/>
            <person name="Stajich J.E."/>
            <person name="Spatafora J.W."/>
            <person name="Visel A."/>
            <person name="Grigoriev I.V."/>
        </authorList>
    </citation>
    <scope>NUCLEOTIDE SEQUENCE [LARGE SCALE GENOMIC DNA]</scope>
    <source>
        <strain evidence="3 4">NRRL 3301</strain>
    </source>
</reference>
<dbReference type="PANTHER" id="PTHR47369">
    <property type="entry name" value="BTB/POZ DOMAIN-CONTAINING PROTEIN"/>
    <property type="match status" value="1"/>
</dbReference>
<keyword evidence="4" id="KW-1185">Reference proteome</keyword>
<dbReference type="Gene3D" id="3.30.710.10">
    <property type="entry name" value="Potassium Channel Kv1.1, Chain A"/>
    <property type="match status" value="1"/>
</dbReference>
<evidence type="ECO:0000256" key="1">
    <source>
        <dbReference type="SAM" id="MobiDB-lite"/>
    </source>
</evidence>